<evidence type="ECO:0000313" key="2">
    <source>
        <dbReference type="EMBL" id="NMG19816.1"/>
    </source>
</evidence>
<dbReference type="RefSeq" id="WP_169155079.1">
    <property type="nucleotide sequence ID" value="NZ_CAWPJE010000027.1"/>
</dbReference>
<gene>
    <name evidence="2" type="ORF">DP116_10220</name>
</gene>
<organism evidence="2 3">
    <name type="scientific">Brasilonema bromeliae SPC951</name>
    <dbReference type="NCBI Taxonomy" id="385972"/>
    <lineage>
        <taxon>Bacteria</taxon>
        <taxon>Bacillati</taxon>
        <taxon>Cyanobacteriota</taxon>
        <taxon>Cyanophyceae</taxon>
        <taxon>Nostocales</taxon>
        <taxon>Scytonemataceae</taxon>
        <taxon>Brasilonema</taxon>
        <taxon>Bromeliae group (in: Brasilonema)</taxon>
    </lineage>
</organism>
<dbReference type="Gene3D" id="3.20.20.20">
    <property type="entry name" value="Dihydropteroate synthase-like"/>
    <property type="match status" value="1"/>
</dbReference>
<dbReference type="Pfam" id="PF00809">
    <property type="entry name" value="Pterin_bind"/>
    <property type="match status" value="1"/>
</dbReference>
<reference evidence="2 3" key="1">
    <citation type="submission" date="2018-06" db="EMBL/GenBank/DDBJ databases">
        <title>Comparative genomics of Brasilonema spp. strains.</title>
        <authorList>
            <person name="Alvarenga D.O."/>
            <person name="Fiore M.F."/>
            <person name="Varani A.M."/>
        </authorList>
    </citation>
    <scope>NUCLEOTIDE SEQUENCE [LARGE SCALE GENOMIC DNA]</scope>
    <source>
        <strain evidence="2 3">SPC951</strain>
    </source>
</reference>
<feature type="domain" description="Pterin-binding" evidence="1">
    <location>
        <begin position="38"/>
        <end position="290"/>
    </location>
</feature>
<keyword evidence="3" id="KW-1185">Reference proteome</keyword>
<proteinExistence type="predicted"/>
<evidence type="ECO:0000313" key="3">
    <source>
        <dbReference type="Proteomes" id="UP000718564"/>
    </source>
</evidence>
<dbReference type="PROSITE" id="PS50972">
    <property type="entry name" value="PTERIN_BINDING"/>
    <property type="match status" value="1"/>
</dbReference>
<name>A0ABX1P831_9CYAN</name>
<dbReference type="InterPro" id="IPR000489">
    <property type="entry name" value="Pterin-binding_dom"/>
</dbReference>
<dbReference type="InterPro" id="IPR045031">
    <property type="entry name" value="DHP_synth-like"/>
</dbReference>
<sequence>MLNLEDLYAIHEHYKDALNAKVEEFTIGNKNFNFNSKKAILGVINLSSDSWYRESVCLSSEQAIRRGIVLNAQGADIVDIGAESTLEKAERVEDVRQKSQILPVLEALNQEGVLTSIETYYPEVARECLRVGANVINLTGPEKSEEIYQAVSEFDAGVIICYVQGKNVREVGDFDFGDDPTDLMYDYFAKEIEIATKYGIRKIFIDPGLGFYYKNLQDSSLRIRYQMRTFLNTFRLRKLGFPVCHALPHAFECFGEEVRSAEPFFAVLAALGKTDLFRTHEVPKTKAVLDTLSFF</sequence>
<accession>A0ABX1P831</accession>
<dbReference type="SUPFAM" id="SSF51717">
    <property type="entry name" value="Dihydropteroate synthetase-like"/>
    <property type="match status" value="1"/>
</dbReference>
<dbReference type="InterPro" id="IPR011005">
    <property type="entry name" value="Dihydropteroate_synth-like_sf"/>
</dbReference>
<evidence type="ECO:0000259" key="1">
    <source>
        <dbReference type="PROSITE" id="PS50972"/>
    </source>
</evidence>
<protein>
    <submittedName>
        <fullName evidence="2">Dihydropteroate synthase</fullName>
    </submittedName>
</protein>
<dbReference type="EMBL" id="QMEB01000060">
    <property type="protein sequence ID" value="NMG19816.1"/>
    <property type="molecule type" value="Genomic_DNA"/>
</dbReference>
<dbReference type="Proteomes" id="UP000718564">
    <property type="component" value="Unassembled WGS sequence"/>
</dbReference>
<comment type="caution">
    <text evidence="2">The sequence shown here is derived from an EMBL/GenBank/DDBJ whole genome shotgun (WGS) entry which is preliminary data.</text>
</comment>
<dbReference type="PANTHER" id="PTHR20941">
    <property type="entry name" value="FOLATE SYNTHESIS PROTEINS"/>
    <property type="match status" value="1"/>
</dbReference>
<dbReference type="PANTHER" id="PTHR20941:SF1">
    <property type="entry name" value="FOLIC ACID SYNTHESIS PROTEIN FOL1"/>
    <property type="match status" value="1"/>
</dbReference>